<dbReference type="PANTHER" id="PTHR33053">
    <property type="entry name" value="PROTEIN, PUTATIVE-RELATED"/>
    <property type="match status" value="1"/>
</dbReference>
<accession>A0ABM4C999</accession>
<proteinExistence type="predicted"/>
<sequence length="142" mass="15856">MKSLNIDECVEVDINVDGLPLYMSSNLQFLPILCKVVKCFGQPFIVTIYCGMNKPSSVNEFLDNFMVDANNLIKYGLHVDGKHVNIKISAFDCDAPARAFIKCIAGHTSKNGCERCTSVEIAYHHRTVFKEPIGQLRTDAQL</sequence>
<dbReference type="Proteomes" id="UP001652625">
    <property type="component" value="Chromosome 07"/>
</dbReference>
<dbReference type="GeneID" id="136082724"/>
<reference evidence="2" key="1">
    <citation type="submission" date="2025-08" db="UniProtKB">
        <authorList>
            <consortium name="RefSeq"/>
        </authorList>
    </citation>
    <scope>IDENTIFICATION</scope>
</reference>
<dbReference type="RefSeq" id="XP_065658218.1">
    <property type="nucleotide sequence ID" value="XM_065802146.1"/>
</dbReference>
<organism evidence="1 2">
    <name type="scientific">Hydra vulgaris</name>
    <name type="common">Hydra</name>
    <name type="synonym">Hydra attenuata</name>
    <dbReference type="NCBI Taxonomy" id="6087"/>
    <lineage>
        <taxon>Eukaryota</taxon>
        <taxon>Metazoa</taxon>
        <taxon>Cnidaria</taxon>
        <taxon>Hydrozoa</taxon>
        <taxon>Hydroidolina</taxon>
        <taxon>Anthoathecata</taxon>
        <taxon>Aplanulata</taxon>
        <taxon>Hydridae</taxon>
        <taxon>Hydra</taxon>
    </lineage>
</organism>
<evidence type="ECO:0000313" key="2">
    <source>
        <dbReference type="RefSeq" id="XP_065658218.1"/>
    </source>
</evidence>
<protein>
    <submittedName>
        <fullName evidence="2">Uncharacterized protein LOC136082724</fullName>
    </submittedName>
</protein>
<evidence type="ECO:0000313" key="1">
    <source>
        <dbReference type="Proteomes" id="UP001652625"/>
    </source>
</evidence>
<name>A0ABM4C999_HYDVU</name>
<keyword evidence="1" id="KW-1185">Reference proteome</keyword>
<gene>
    <name evidence="2" type="primary">LOC136082724</name>
</gene>